<reference evidence="2 3" key="1">
    <citation type="journal article" date="2019" name="Sci. Rep.">
        <title>Orb-weaving spider Araneus ventricosus genome elucidates the spidroin gene catalogue.</title>
        <authorList>
            <person name="Kono N."/>
            <person name="Nakamura H."/>
            <person name="Ohtoshi R."/>
            <person name="Moran D.A.P."/>
            <person name="Shinohara A."/>
            <person name="Yoshida Y."/>
            <person name="Fujiwara M."/>
            <person name="Mori M."/>
            <person name="Tomita M."/>
            <person name="Arakawa K."/>
        </authorList>
    </citation>
    <scope>NUCLEOTIDE SEQUENCE [LARGE SCALE GENOMIC DNA]</scope>
</reference>
<evidence type="ECO:0000313" key="2">
    <source>
        <dbReference type="EMBL" id="GBM06914.1"/>
    </source>
</evidence>
<gene>
    <name evidence="2" type="ORF">AVEN_154107_1</name>
</gene>
<evidence type="ECO:0000256" key="1">
    <source>
        <dbReference type="SAM" id="MobiDB-lite"/>
    </source>
</evidence>
<accession>A0A4Y2CSS2</accession>
<feature type="region of interest" description="Disordered" evidence="1">
    <location>
        <begin position="1"/>
        <end position="66"/>
    </location>
</feature>
<comment type="caution">
    <text evidence="2">The sequence shown here is derived from an EMBL/GenBank/DDBJ whole genome shotgun (WGS) entry which is preliminary data.</text>
</comment>
<name>A0A4Y2CSS2_ARAVE</name>
<sequence>MRYGGSSMESSLEPALFSSQDTTLPPDHRASTELSVTLRQSRGEGNGRTCADSGGAKTHGGRHHHRGVRRSIFRVYFRPRVAPRFSACTGSRGVVINNTHRFLSRPRKKISD</sequence>
<dbReference type="EMBL" id="BGPR01240206">
    <property type="protein sequence ID" value="GBM06914.1"/>
    <property type="molecule type" value="Genomic_DNA"/>
</dbReference>
<dbReference type="AlphaFoldDB" id="A0A4Y2CSS2"/>
<dbReference type="Proteomes" id="UP000499080">
    <property type="component" value="Unassembled WGS sequence"/>
</dbReference>
<protein>
    <submittedName>
        <fullName evidence="2">Uncharacterized protein</fullName>
    </submittedName>
</protein>
<organism evidence="2 3">
    <name type="scientific">Araneus ventricosus</name>
    <name type="common">Orbweaver spider</name>
    <name type="synonym">Epeira ventricosa</name>
    <dbReference type="NCBI Taxonomy" id="182803"/>
    <lineage>
        <taxon>Eukaryota</taxon>
        <taxon>Metazoa</taxon>
        <taxon>Ecdysozoa</taxon>
        <taxon>Arthropoda</taxon>
        <taxon>Chelicerata</taxon>
        <taxon>Arachnida</taxon>
        <taxon>Araneae</taxon>
        <taxon>Araneomorphae</taxon>
        <taxon>Entelegynae</taxon>
        <taxon>Araneoidea</taxon>
        <taxon>Araneidae</taxon>
        <taxon>Araneus</taxon>
    </lineage>
</organism>
<proteinExistence type="predicted"/>
<evidence type="ECO:0000313" key="3">
    <source>
        <dbReference type="Proteomes" id="UP000499080"/>
    </source>
</evidence>
<keyword evidence="3" id="KW-1185">Reference proteome</keyword>